<dbReference type="EMBL" id="CH991548">
    <property type="protein sequence ID" value="EDQ90082.1"/>
    <property type="molecule type" value="Genomic_DNA"/>
</dbReference>
<feature type="compositionally biased region" description="Polar residues" evidence="6">
    <location>
        <begin position="148"/>
        <end position="178"/>
    </location>
</feature>
<dbReference type="GeneID" id="5890281"/>
<dbReference type="GO" id="GO:0000981">
    <property type="term" value="F:DNA-binding transcription factor activity, RNA polymerase II-specific"/>
    <property type="evidence" value="ECO:0007669"/>
    <property type="project" value="UniProtKB-ARBA"/>
</dbReference>
<feature type="domain" description="C2H2-type" evidence="7">
    <location>
        <begin position="6"/>
        <end position="43"/>
    </location>
</feature>
<dbReference type="STRING" id="81824.A9UWQ1"/>
<dbReference type="Gene3D" id="3.30.160.60">
    <property type="entry name" value="Classic Zinc Finger"/>
    <property type="match status" value="3"/>
</dbReference>
<keyword evidence="9" id="KW-1185">Reference proteome</keyword>
<evidence type="ECO:0000256" key="4">
    <source>
        <dbReference type="ARBA" id="ARBA00022833"/>
    </source>
</evidence>
<evidence type="ECO:0000256" key="3">
    <source>
        <dbReference type="ARBA" id="ARBA00022771"/>
    </source>
</evidence>
<dbReference type="PROSITE" id="PS00028">
    <property type="entry name" value="ZINC_FINGER_C2H2_1"/>
    <property type="match status" value="2"/>
</dbReference>
<dbReference type="KEGG" id="mbr:MONBRDRAFT_7353"/>
<evidence type="ECO:0000259" key="7">
    <source>
        <dbReference type="PROSITE" id="PS50157"/>
    </source>
</evidence>
<evidence type="ECO:0000313" key="9">
    <source>
        <dbReference type="Proteomes" id="UP000001357"/>
    </source>
</evidence>
<dbReference type="SMART" id="SM00355">
    <property type="entry name" value="ZnF_C2H2"/>
    <property type="match status" value="3"/>
</dbReference>
<organism evidence="8 9">
    <name type="scientific">Monosiga brevicollis</name>
    <name type="common">Choanoflagellate</name>
    <dbReference type="NCBI Taxonomy" id="81824"/>
    <lineage>
        <taxon>Eukaryota</taxon>
        <taxon>Choanoflagellata</taxon>
        <taxon>Craspedida</taxon>
        <taxon>Salpingoecidae</taxon>
        <taxon>Monosiga</taxon>
    </lineage>
</organism>
<dbReference type="PROSITE" id="PS50157">
    <property type="entry name" value="ZINC_FINGER_C2H2_2"/>
    <property type="match status" value="3"/>
</dbReference>
<dbReference type="GO" id="GO:0005634">
    <property type="term" value="C:nucleus"/>
    <property type="evidence" value="ECO:0007669"/>
    <property type="project" value="UniProtKB-ARBA"/>
</dbReference>
<protein>
    <recommendedName>
        <fullName evidence="7">C2H2-type domain-containing protein</fullName>
    </recommendedName>
</protein>
<evidence type="ECO:0000256" key="2">
    <source>
        <dbReference type="ARBA" id="ARBA00022737"/>
    </source>
</evidence>
<dbReference type="Pfam" id="PF00096">
    <property type="entry name" value="zf-C2H2"/>
    <property type="match status" value="2"/>
</dbReference>
<dbReference type="Proteomes" id="UP000001357">
    <property type="component" value="Unassembled WGS sequence"/>
</dbReference>
<dbReference type="InterPro" id="IPR050329">
    <property type="entry name" value="GLI_C2H2-zinc-finger"/>
</dbReference>
<dbReference type="FunFam" id="3.30.160.60:FF:000072">
    <property type="entry name" value="zinc finger protein 143 isoform X1"/>
    <property type="match status" value="1"/>
</dbReference>
<dbReference type="SUPFAM" id="SSF57667">
    <property type="entry name" value="beta-beta-alpha zinc fingers"/>
    <property type="match status" value="1"/>
</dbReference>
<dbReference type="GO" id="GO:0045944">
    <property type="term" value="P:positive regulation of transcription by RNA polymerase II"/>
    <property type="evidence" value="ECO:0007669"/>
    <property type="project" value="UniProtKB-ARBA"/>
</dbReference>
<dbReference type="eggNOG" id="KOG1721">
    <property type="taxonomic scope" value="Eukaryota"/>
</dbReference>
<dbReference type="InterPro" id="IPR013087">
    <property type="entry name" value="Znf_C2H2_type"/>
</dbReference>
<accession>A9UWQ1</accession>
<proteinExistence type="predicted"/>
<feature type="compositionally biased region" description="Low complexity" evidence="6">
    <location>
        <begin position="101"/>
        <end position="128"/>
    </location>
</feature>
<evidence type="ECO:0000256" key="6">
    <source>
        <dbReference type="SAM" id="MobiDB-lite"/>
    </source>
</evidence>
<keyword evidence="3 5" id="KW-0863">Zinc-finger</keyword>
<dbReference type="InParanoid" id="A9UWQ1"/>
<dbReference type="InterPro" id="IPR036236">
    <property type="entry name" value="Znf_C2H2_sf"/>
</dbReference>
<evidence type="ECO:0000256" key="5">
    <source>
        <dbReference type="PROSITE-ProRule" id="PRU00042"/>
    </source>
</evidence>
<dbReference type="AlphaFoldDB" id="A9UWQ1"/>
<dbReference type="GO" id="GO:0008270">
    <property type="term" value="F:zinc ion binding"/>
    <property type="evidence" value="ECO:0007669"/>
    <property type="project" value="UniProtKB-KW"/>
</dbReference>
<feature type="compositionally biased region" description="Polar residues" evidence="6">
    <location>
        <begin position="192"/>
        <end position="211"/>
    </location>
</feature>
<feature type="domain" description="C2H2-type" evidence="7">
    <location>
        <begin position="76"/>
        <end position="99"/>
    </location>
</feature>
<sequence length="258" mass="28064">MEEQGFPCAHPGCGKIFTQDCTAEFSRRSDLRIHQRTHAMLHPEEHRCPIASCKKAFLRSSDLKLHMRRHSNDRKYPCDVCHKLFYRPCDVATHMQRCHGPTPATSAHSSTSSASPESVSSCPSNSASIITPKPEPQCTRPVHGAPQDSDQSRSLVQPSNVVRRTGSCCGQSAPSPTATAALGDRSARASAGQYTPPSLCAATSSPDQDAPTSFLPPKDNGLLLLSQAVAHEDPHRWQVCPCGANCRCADCRWCVDQF</sequence>
<dbReference type="PANTHER" id="PTHR19818">
    <property type="entry name" value="ZINC FINGER PROTEIN ZIC AND GLI"/>
    <property type="match status" value="1"/>
</dbReference>
<feature type="domain" description="C2H2-type" evidence="7">
    <location>
        <begin position="46"/>
        <end position="75"/>
    </location>
</feature>
<dbReference type="GO" id="GO:0000976">
    <property type="term" value="F:transcription cis-regulatory region binding"/>
    <property type="evidence" value="ECO:0007669"/>
    <property type="project" value="UniProtKB-ARBA"/>
</dbReference>
<gene>
    <name evidence="8" type="ORF">MONBRDRAFT_7353</name>
</gene>
<reference evidence="8 9" key="1">
    <citation type="journal article" date="2008" name="Nature">
        <title>The genome of the choanoflagellate Monosiga brevicollis and the origin of metazoans.</title>
        <authorList>
            <consortium name="JGI Sequencing"/>
            <person name="King N."/>
            <person name="Westbrook M.J."/>
            <person name="Young S.L."/>
            <person name="Kuo A."/>
            <person name="Abedin M."/>
            <person name="Chapman J."/>
            <person name="Fairclough S."/>
            <person name="Hellsten U."/>
            <person name="Isogai Y."/>
            <person name="Letunic I."/>
            <person name="Marr M."/>
            <person name="Pincus D."/>
            <person name="Putnam N."/>
            <person name="Rokas A."/>
            <person name="Wright K.J."/>
            <person name="Zuzow R."/>
            <person name="Dirks W."/>
            <person name="Good M."/>
            <person name="Goodstein D."/>
            <person name="Lemons D."/>
            <person name="Li W."/>
            <person name="Lyons J.B."/>
            <person name="Morris A."/>
            <person name="Nichols S."/>
            <person name="Richter D.J."/>
            <person name="Salamov A."/>
            <person name="Bork P."/>
            <person name="Lim W.A."/>
            <person name="Manning G."/>
            <person name="Miller W.T."/>
            <person name="McGinnis W."/>
            <person name="Shapiro H."/>
            <person name="Tjian R."/>
            <person name="Grigoriev I.V."/>
            <person name="Rokhsar D."/>
        </authorList>
    </citation>
    <scope>NUCLEOTIDE SEQUENCE [LARGE SCALE GENOMIC DNA]</scope>
    <source>
        <strain evidence="9">MX1 / ATCC 50154</strain>
    </source>
</reference>
<dbReference type="RefSeq" id="XP_001744849.1">
    <property type="nucleotide sequence ID" value="XM_001744797.1"/>
</dbReference>
<feature type="region of interest" description="Disordered" evidence="6">
    <location>
        <begin position="100"/>
        <end position="217"/>
    </location>
</feature>
<dbReference type="PANTHER" id="PTHR19818:SF139">
    <property type="entry name" value="PAIR-RULE PROTEIN ODD-PAIRED"/>
    <property type="match status" value="1"/>
</dbReference>
<name>A9UWQ1_MONBE</name>
<keyword evidence="1" id="KW-0479">Metal-binding</keyword>
<evidence type="ECO:0000256" key="1">
    <source>
        <dbReference type="ARBA" id="ARBA00022723"/>
    </source>
</evidence>
<keyword evidence="2" id="KW-0677">Repeat</keyword>
<evidence type="ECO:0000313" key="8">
    <source>
        <dbReference type="EMBL" id="EDQ90082.1"/>
    </source>
</evidence>
<keyword evidence="4" id="KW-0862">Zinc</keyword>